<dbReference type="InterPro" id="IPR018881">
    <property type="entry name" value="C2orf69_mit"/>
</dbReference>
<dbReference type="GO" id="GO:0005739">
    <property type="term" value="C:mitochondrion"/>
    <property type="evidence" value="ECO:0007669"/>
    <property type="project" value="TreeGrafter"/>
</dbReference>
<gene>
    <name evidence="3" type="primary">C41H2orf69</name>
</gene>
<sequence>MADIYLAGLTSHCCCRQTMWCGSGEARVALLRLVGVAGVGACTNDVLVACPVTAESPLRHVVYFPGDIQGYRDEMAASPDSARWQRWSLEETACLLARRFPGRCVWLVRASRMHLHKFSCYDNFVPSNMFGAPEHASGRTAFSHLHRLLSNARAELLGATRDGSEAGDWHSTASGPSGAPPTTDGSRDETSGPVVGEDARSAPELSNVDSVALLRSEEFFSRPRTVTLVGFSKGCVVLNQLLYELAAAQGDATLAPVVGAVRDMYWLDGGHSGGRDTWVTCSDALRQLHTAGVDVRVHVTPYQVCDPMRAWIGKEQRKFISVLQEFGATVTEQIHFEKEASSLENHFRILENF</sequence>
<protein>
    <submittedName>
        <fullName evidence="3">UPF0565 protein C2orf69 homolog isoform X2</fullName>
    </submittedName>
</protein>
<evidence type="ECO:0000256" key="1">
    <source>
        <dbReference type="SAM" id="MobiDB-lite"/>
    </source>
</evidence>
<dbReference type="PANTHER" id="PTHR31296:SF1">
    <property type="entry name" value="MITOCHONDRIAL PROTEIN C2ORF69"/>
    <property type="match status" value="1"/>
</dbReference>
<dbReference type="PANTHER" id="PTHR31296">
    <property type="entry name" value="UPF0565 PROTEIN C2ORF69"/>
    <property type="match status" value="1"/>
</dbReference>
<evidence type="ECO:0000313" key="2">
    <source>
        <dbReference type="Proteomes" id="UP001318040"/>
    </source>
</evidence>
<proteinExistence type="predicted"/>
<dbReference type="AlphaFoldDB" id="A0AAJ7TVM0"/>
<name>A0AAJ7TVM0_PETMA</name>
<dbReference type="GeneID" id="116950869"/>
<keyword evidence="2" id="KW-1185">Reference proteome</keyword>
<dbReference type="RefSeq" id="XP_032824877.1">
    <property type="nucleotide sequence ID" value="XM_032968986.1"/>
</dbReference>
<feature type="region of interest" description="Disordered" evidence="1">
    <location>
        <begin position="161"/>
        <end position="203"/>
    </location>
</feature>
<evidence type="ECO:0000313" key="3">
    <source>
        <dbReference type="RefSeq" id="XP_032824877.1"/>
    </source>
</evidence>
<reference evidence="3" key="1">
    <citation type="submission" date="2025-08" db="UniProtKB">
        <authorList>
            <consortium name="RefSeq"/>
        </authorList>
    </citation>
    <scope>IDENTIFICATION</scope>
    <source>
        <tissue evidence="3">Sperm</tissue>
    </source>
</reference>
<dbReference type="CTD" id="116950869"/>
<organism evidence="2 3">
    <name type="scientific">Petromyzon marinus</name>
    <name type="common">Sea lamprey</name>
    <dbReference type="NCBI Taxonomy" id="7757"/>
    <lineage>
        <taxon>Eukaryota</taxon>
        <taxon>Metazoa</taxon>
        <taxon>Chordata</taxon>
        <taxon>Craniata</taxon>
        <taxon>Vertebrata</taxon>
        <taxon>Cyclostomata</taxon>
        <taxon>Hyperoartia</taxon>
        <taxon>Petromyzontiformes</taxon>
        <taxon>Petromyzontidae</taxon>
        <taxon>Petromyzon</taxon>
    </lineage>
</organism>
<dbReference type="Proteomes" id="UP001318040">
    <property type="component" value="Chromosome 41"/>
</dbReference>
<accession>A0AAJ7TVM0</accession>
<dbReference type="Pfam" id="PF10561">
    <property type="entry name" value="C2orf69"/>
    <property type="match status" value="1"/>
</dbReference>